<evidence type="ECO:0000256" key="1">
    <source>
        <dbReference type="ARBA" id="ARBA00004651"/>
    </source>
</evidence>
<evidence type="ECO:0000256" key="9">
    <source>
        <dbReference type="ARBA" id="ARBA00023136"/>
    </source>
</evidence>
<keyword evidence="6 10" id="KW-0812">Transmembrane</keyword>
<evidence type="ECO:0000256" key="4">
    <source>
        <dbReference type="ARBA" id="ARBA00022475"/>
    </source>
</evidence>
<evidence type="ECO:0000313" key="11">
    <source>
        <dbReference type="EMBL" id="GMF36422.1"/>
    </source>
</evidence>
<dbReference type="PANTHER" id="PTHR10791:SF30">
    <property type="entry name" value="SUGAR TRANSPORTER SWEET1"/>
    <property type="match status" value="1"/>
</dbReference>
<dbReference type="GO" id="GO:0005886">
    <property type="term" value="C:plasma membrane"/>
    <property type="evidence" value="ECO:0007669"/>
    <property type="project" value="UniProtKB-SubCell"/>
</dbReference>
<dbReference type="InterPro" id="IPR004316">
    <property type="entry name" value="SWEET_rpt"/>
</dbReference>
<evidence type="ECO:0000256" key="5">
    <source>
        <dbReference type="ARBA" id="ARBA00022597"/>
    </source>
</evidence>
<name>A0A9W6XDK5_9STRA</name>
<feature type="transmembrane region" description="Helical" evidence="10">
    <location>
        <begin position="180"/>
        <end position="198"/>
    </location>
</feature>
<evidence type="ECO:0000256" key="10">
    <source>
        <dbReference type="SAM" id="Phobius"/>
    </source>
</evidence>
<feature type="transmembrane region" description="Helical" evidence="10">
    <location>
        <begin position="240"/>
        <end position="261"/>
    </location>
</feature>
<sequence length="326" mass="35983">MLIFRLRTFDQRRKGSEDKSKSQDERRNDRAEGTGIKLLGCYDPEFGTGTIRDPQTTRYGLRGTLPSCRALVKLHYGVRDLAIIYFVLHVVDFQCFCLFIFLRRMLYGWASGSYFPLFATYVFGTMISTAYVGVYARWTKARVYAFKAIGAAFVANILGSVYIVLGMMGVTGQPSAQVELIAGNMMTVACLLPYVAPFETIKTVLKTRSGASIPFGMCLAGATSNLIWTMEGLFTKDMFILLLSAACSALGFIQVALYLIFRPTTKPPSGLAEEPTESIDKKYILHVKVQNPKSVSAPPAVTLVPPRCIDKLDQISSPNLVSVIVS</sequence>
<reference evidence="11" key="1">
    <citation type="submission" date="2023-04" db="EMBL/GenBank/DDBJ databases">
        <title>Phytophthora fragariaefolia NBRC 109709.</title>
        <authorList>
            <person name="Ichikawa N."/>
            <person name="Sato H."/>
            <person name="Tonouchi N."/>
        </authorList>
    </citation>
    <scope>NUCLEOTIDE SEQUENCE</scope>
    <source>
        <strain evidence="11">NBRC 109709</strain>
    </source>
</reference>
<organism evidence="11 12">
    <name type="scientific">Phytophthora fragariaefolia</name>
    <dbReference type="NCBI Taxonomy" id="1490495"/>
    <lineage>
        <taxon>Eukaryota</taxon>
        <taxon>Sar</taxon>
        <taxon>Stramenopiles</taxon>
        <taxon>Oomycota</taxon>
        <taxon>Peronosporomycetes</taxon>
        <taxon>Peronosporales</taxon>
        <taxon>Peronosporaceae</taxon>
        <taxon>Phytophthora</taxon>
    </lineage>
</organism>
<dbReference type="PANTHER" id="PTHR10791">
    <property type="entry name" value="RAG1-ACTIVATING PROTEIN 1"/>
    <property type="match status" value="1"/>
</dbReference>
<evidence type="ECO:0000256" key="8">
    <source>
        <dbReference type="ARBA" id="ARBA00022989"/>
    </source>
</evidence>
<keyword evidence="5" id="KW-0762">Sugar transport</keyword>
<dbReference type="AlphaFoldDB" id="A0A9W6XDK5"/>
<keyword evidence="8 10" id="KW-1133">Transmembrane helix</keyword>
<evidence type="ECO:0000256" key="7">
    <source>
        <dbReference type="ARBA" id="ARBA00022737"/>
    </source>
</evidence>
<comment type="caution">
    <text evidence="11">The sequence shown here is derived from an EMBL/GenBank/DDBJ whole genome shotgun (WGS) entry which is preliminary data.</text>
</comment>
<keyword evidence="7" id="KW-0677">Repeat</keyword>
<evidence type="ECO:0000313" key="12">
    <source>
        <dbReference type="Proteomes" id="UP001165121"/>
    </source>
</evidence>
<evidence type="ECO:0000256" key="3">
    <source>
        <dbReference type="ARBA" id="ARBA00022448"/>
    </source>
</evidence>
<keyword evidence="12" id="KW-1185">Reference proteome</keyword>
<feature type="transmembrane region" description="Helical" evidence="10">
    <location>
        <begin position="148"/>
        <end position="168"/>
    </location>
</feature>
<dbReference type="Pfam" id="PF03083">
    <property type="entry name" value="MtN3_slv"/>
    <property type="match status" value="1"/>
</dbReference>
<feature type="transmembrane region" description="Helical" evidence="10">
    <location>
        <begin position="114"/>
        <end position="136"/>
    </location>
</feature>
<protein>
    <submittedName>
        <fullName evidence="11">Unnamed protein product</fullName>
    </submittedName>
</protein>
<keyword evidence="9 10" id="KW-0472">Membrane</keyword>
<dbReference type="FunFam" id="1.20.1280.290:FF:000007">
    <property type="entry name" value="Bidirectional sugar transporter SWEET7"/>
    <property type="match status" value="1"/>
</dbReference>
<evidence type="ECO:0000256" key="2">
    <source>
        <dbReference type="ARBA" id="ARBA00007809"/>
    </source>
</evidence>
<comment type="similarity">
    <text evidence="2">Belongs to the SWEET sugar transporter family.</text>
</comment>
<dbReference type="Proteomes" id="UP001165121">
    <property type="component" value="Unassembled WGS sequence"/>
</dbReference>
<feature type="transmembrane region" description="Helical" evidence="10">
    <location>
        <begin position="210"/>
        <end position="228"/>
    </location>
</feature>
<dbReference type="EMBL" id="BSXT01000946">
    <property type="protein sequence ID" value="GMF36422.1"/>
    <property type="molecule type" value="Genomic_DNA"/>
</dbReference>
<dbReference type="OrthoDB" id="409725at2759"/>
<comment type="subcellular location">
    <subcellularLocation>
        <location evidence="1">Cell membrane</location>
        <topology evidence="1">Multi-pass membrane protein</topology>
    </subcellularLocation>
</comment>
<gene>
    <name evidence="11" type="ORF">Pfra01_000991200</name>
</gene>
<evidence type="ECO:0000256" key="6">
    <source>
        <dbReference type="ARBA" id="ARBA00022692"/>
    </source>
</evidence>
<keyword evidence="4" id="KW-1003">Cell membrane</keyword>
<feature type="transmembrane region" description="Helical" evidence="10">
    <location>
        <begin position="82"/>
        <end position="102"/>
    </location>
</feature>
<keyword evidence="3" id="KW-0813">Transport</keyword>
<dbReference type="GO" id="GO:0051119">
    <property type="term" value="F:sugar transmembrane transporter activity"/>
    <property type="evidence" value="ECO:0007669"/>
    <property type="project" value="InterPro"/>
</dbReference>
<dbReference type="InterPro" id="IPR047664">
    <property type="entry name" value="SWEET"/>
</dbReference>
<dbReference type="Gene3D" id="1.20.1280.290">
    <property type="match status" value="1"/>
</dbReference>
<accession>A0A9W6XDK5</accession>
<proteinExistence type="inferred from homology"/>